<keyword evidence="2" id="KW-1185">Reference proteome</keyword>
<dbReference type="Gene3D" id="2.120.10.30">
    <property type="entry name" value="TolB, C-terminal domain"/>
    <property type="match status" value="1"/>
</dbReference>
<dbReference type="AlphaFoldDB" id="A0A8S3QQY1"/>
<comment type="caution">
    <text evidence="1">The sequence shown here is derived from an EMBL/GenBank/DDBJ whole genome shotgun (WGS) entry which is preliminary data.</text>
</comment>
<accession>A0A8S3QQY1</accession>
<dbReference type="OrthoDB" id="6128852at2759"/>
<name>A0A8S3QQY1_MYTED</name>
<dbReference type="SUPFAM" id="SSF101898">
    <property type="entry name" value="NHL repeat"/>
    <property type="match status" value="1"/>
</dbReference>
<gene>
    <name evidence="1" type="ORF">MEDL_11660</name>
</gene>
<protein>
    <submittedName>
        <fullName evidence="1">Uncharacterized protein</fullName>
    </submittedName>
</protein>
<evidence type="ECO:0000313" key="1">
    <source>
        <dbReference type="EMBL" id="CAG2196799.1"/>
    </source>
</evidence>
<reference evidence="1" key="1">
    <citation type="submission" date="2021-03" db="EMBL/GenBank/DDBJ databases">
        <authorList>
            <person name="Bekaert M."/>
        </authorList>
    </citation>
    <scope>NUCLEOTIDE SEQUENCE</scope>
</reference>
<sequence length="300" mass="34334">MKEPSMQEMRIKAKMSDNFKQIVSDLIDVTIERDNSKVIMKDVEGSFTCQSVKDNEAEVSVVQKTKTEFNKSRFKGNTNISCLVALPSGDIAVTCYDSEDRQLLIFDITGSVKKRIFSFPELWCIKIYWLKTFKEFTEIQTNEECWGLQFEDGIFIAAIRNVEILFLDLSGNIQKTFPMKQKNLAYVSKRKGRHFRTEFQNHSVHCYSSTNGRKEWQFSHPSVLGPRNMCFNAEGNLFVACQDSNCVILISSDGEHFKRVVEMSCAKCIYFDVKTSILFVCSVNGKEMASFNISKGFGSF</sequence>
<evidence type="ECO:0000313" key="2">
    <source>
        <dbReference type="Proteomes" id="UP000683360"/>
    </source>
</evidence>
<proteinExistence type="predicted"/>
<dbReference type="InterPro" id="IPR011042">
    <property type="entry name" value="6-blade_b-propeller_TolB-like"/>
</dbReference>
<dbReference type="EMBL" id="CAJPWZ010000575">
    <property type="protein sequence ID" value="CAG2196799.1"/>
    <property type="molecule type" value="Genomic_DNA"/>
</dbReference>
<organism evidence="1 2">
    <name type="scientific">Mytilus edulis</name>
    <name type="common">Blue mussel</name>
    <dbReference type="NCBI Taxonomy" id="6550"/>
    <lineage>
        <taxon>Eukaryota</taxon>
        <taxon>Metazoa</taxon>
        <taxon>Spiralia</taxon>
        <taxon>Lophotrochozoa</taxon>
        <taxon>Mollusca</taxon>
        <taxon>Bivalvia</taxon>
        <taxon>Autobranchia</taxon>
        <taxon>Pteriomorphia</taxon>
        <taxon>Mytilida</taxon>
        <taxon>Mytiloidea</taxon>
        <taxon>Mytilidae</taxon>
        <taxon>Mytilinae</taxon>
        <taxon>Mytilus</taxon>
    </lineage>
</organism>
<dbReference type="Proteomes" id="UP000683360">
    <property type="component" value="Unassembled WGS sequence"/>
</dbReference>